<evidence type="ECO:0000259" key="6">
    <source>
        <dbReference type="PROSITE" id="PS50929"/>
    </source>
</evidence>
<dbReference type="Proteomes" id="UP000202485">
    <property type="component" value="Unassembled WGS sequence"/>
</dbReference>
<evidence type="ECO:0000256" key="1">
    <source>
        <dbReference type="ARBA" id="ARBA00004651"/>
    </source>
</evidence>
<evidence type="ECO:0000313" key="8">
    <source>
        <dbReference type="Proteomes" id="UP000202485"/>
    </source>
</evidence>
<keyword evidence="3 5" id="KW-1133">Transmembrane helix</keyword>
<dbReference type="InterPro" id="IPR039421">
    <property type="entry name" value="Type_1_exporter"/>
</dbReference>
<dbReference type="Gene3D" id="1.20.1560.10">
    <property type="entry name" value="ABC transporter type 1, transmembrane domain"/>
    <property type="match status" value="1"/>
</dbReference>
<dbReference type="SUPFAM" id="SSF90123">
    <property type="entry name" value="ABC transporter transmembrane region"/>
    <property type="match status" value="1"/>
</dbReference>
<dbReference type="EMBL" id="FXYG01000001">
    <property type="protein sequence ID" value="SMX35586.1"/>
    <property type="molecule type" value="Genomic_DNA"/>
</dbReference>
<keyword evidence="2 5" id="KW-0812">Transmembrane</keyword>
<dbReference type="GO" id="GO:0005524">
    <property type="term" value="F:ATP binding"/>
    <property type="evidence" value="ECO:0007669"/>
    <property type="project" value="InterPro"/>
</dbReference>
<evidence type="ECO:0000313" key="7">
    <source>
        <dbReference type="EMBL" id="SMX35586.1"/>
    </source>
</evidence>
<dbReference type="InterPro" id="IPR011527">
    <property type="entry name" value="ABC1_TM_dom"/>
</dbReference>
<dbReference type="InterPro" id="IPR036640">
    <property type="entry name" value="ABC1_TM_sf"/>
</dbReference>
<dbReference type="GO" id="GO:0015421">
    <property type="term" value="F:ABC-type oligopeptide transporter activity"/>
    <property type="evidence" value="ECO:0007669"/>
    <property type="project" value="TreeGrafter"/>
</dbReference>
<evidence type="ECO:0000256" key="3">
    <source>
        <dbReference type="ARBA" id="ARBA00022989"/>
    </source>
</evidence>
<name>A0A238K0U6_9RHOB</name>
<evidence type="ECO:0000256" key="4">
    <source>
        <dbReference type="ARBA" id="ARBA00023136"/>
    </source>
</evidence>
<keyword evidence="8" id="KW-1185">Reference proteome</keyword>
<accession>A0A238K0U6</accession>
<dbReference type="RefSeq" id="WP_093962583.1">
    <property type="nucleotide sequence ID" value="NZ_FXYG01000001.1"/>
</dbReference>
<evidence type="ECO:0000256" key="2">
    <source>
        <dbReference type="ARBA" id="ARBA00022692"/>
    </source>
</evidence>
<gene>
    <name evidence="7" type="ORF">RUA8715_01109</name>
</gene>
<keyword evidence="4 5" id="KW-0472">Membrane</keyword>
<comment type="subcellular location">
    <subcellularLocation>
        <location evidence="1">Cell membrane</location>
        <topology evidence="1">Multi-pass membrane protein</topology>
    </subcellularLocation>
</comment>
<dbReference type="GO" id="GO:0005886">
    <property type="term" value="C:plasma membrane"/>
    <property type="evidence" value="ECO:0007669"/>
    <property type="project" value="UniProtKB-SubCell"/>
</dbReference>
<feature type="transmembrane region" description="Helical" evidence="5">
    <location>
        <begin position="259"/>
        <end position="283"/>
    </location>
</feature>
<dbReference type="OrthoDB" id="9760920at2"/>
<dbReference type="PANTHER" id="PTHR43394:SF1">
    <property type="entry name" value="ATP-BINDING CASSETTE SUB-FAMILY B MEMBER 10, MITOCHONDRIAL"/>
    <property type="match status" value="1"/>
</dbReference>
<dbReference type="PROSITE" id="PS50929">
    <property type="entry name" value="ABC_TM1F"/>
    <property type="match status" value="1"/>
</dbReference>
<organism evidence="7 8">
    <name type="scientific">Ruegeria arenilitoris</name>
    <dbReference type="NCBI Taxonomy" id="1173585"/>
    <lineage>
        <taxon>Bacteria</taxon>
        <taxon>Pseudomonadati</taxon>
        <taxon>Pseudomonadota</taxon>
        <taxon>Alphaproteobacteria</taxon>
        <taxon>Rhodobacterales</taxon>
        <taxon>Roseobacteraceae</taxon>
        <taxon>Ruegeria</taxon>
    </lineage>
</organism>
<dbReference type="PANTHER" id="PTHR43394">
    <property type="entry name" value="ATP-DEPENDENT PERMEASE MDL1, MITOCHONDRIAL"/>
    <property type="match status" value="1"/>
</dbReference>
<evidence type="ECO:0000256" key="5">
    <source>
        <dbReference type="SAM" id="Phobius"/>
    </source>
</evidence>
<feature type="domain" description="ABC transmembrane type-1" evidence="6">
    <location>
        <begin position="17"/>
        <end position="288"/>
    </location>
</feature>
<feature type="transmembrane region" description="Helical" evidence="5">
    <location>
        <begin position="54"/>
        <end position="75"/>
    </location>
</feature>
<sequence length="321" mass="34998">MLQLYSAIWRASAGRQVILILLSLSVAALAAAPLEFQRDIVNHLTSDNIEAPHLLLLGAGMMGVILLSLALKWVLGYRAGTLGEDMIRRIRQLLLARTVDVDESGENVRKGTMTTAISAEAEELGKFAGGAFSDPVVQIGTLVSVIGYISSTQPWLGLIALSMIAPQILIVLVSQRKVNVFVADRVRILRSATDHLTIEDIEAVTQEVHDQFDAIYETRRRMFLWKLSAKFLLSVINGAGTVGVLMLGGWLVLQGESDVGTVVAATSGLARIQGPTGFLIAFYRQVSANRIKFELLLELFGPDRARYRRGGAASQEKNRAE</sequence>
<protein>
    <submittedName>
        <fullName evidence="7">ABC transporter transmembrane region</fullName>
    </submittedName>
</protein>
<dbReference type="AlphaFoldDB" id="A0A238K0U6"/>
<dbReference type="Pfam" id="PF00664">
    <property type="entry name" value="ABC_membrane"/>
    <property type="match status" value="1"/>
</dbReference>
<proteinExistence type="predicted"/>
<feature type="transmembrane region" description="Helical" evidence="5">
    <location>
        <begin position="231"/>
        <end position="253"/>
    </location>
</feature>
<reference evidence="8" key="1">
    <citation type="submission" date="2017-05" db="EMBL/GenBank/DDBJ databases">
        <authorList>
            <person name="Rodrigo-Torres L."/>
            <person name="Arahal R. D."/>
            <person name="Lucena T."/>
        </authorList>
    </citation>
    <scope>NUCLEOTIDE SEQUENCE [LARGE SCALE GENOMIC DNA]</scope>
    <source>
        <strain evidence="8">CECT 8715</strain>
    </source>
</reference>